<organism evidence="2 3">
    <name type="scientific">Forsythia ovata</name>
    <dbReference type="NCBI Taxonomy" id="205694"/>
    <lineage>
        <taxon>Eukaryota</taxon>
        <taxon>Viridiplantae</taxon>
        <taxon>Streptophyta</taxon>
        <taxon>Embryophyta</taxon>
        <taxon>Tracheophyta</taxon>
        <taxon>Spermatophyta</taxon>
        <taxon>Magnoliopsida</taxon>
        <taxon>eudicotyledons</taxon>
        <taxon>Gunneridae</taxon>
        <taxon>Pentapetalae</taxon>
        <taxon>asterids</taxon>
        <taxon>lamiids</taxon>
        <taxon>Lamiales</taxon>
        <taxon>Oleaceae</taxon>
        <taxon>Forsythieae</taxon>
        <taxon>Forsythia</taxon>
    </lineage>
</organism>
<protein>
    <submittedName>
        <fullName evidence="2">Cysteine-rich receptor-like protein kinase 10</fullName>
    </submittedName>
</protein>
<dbReference type="Pfam" id="PF11883">
    <property type="entry name" value="DUF3403"/>
    <property type="match status" value="1"/>
</dbReference>
<dbReference type="SUPFAM" id="SSF56112">
    <property type="entry name" value="Protein kinase-like (PK-like)"/>
    <property type="match status" value="1"/>
</dbReference>
<dbReference type="Proteomes" id="UP001604277">
    <property type="component" value="Unassembled WGS sequence"/>
</dbReference>
<dbReference type="EMBL" id="JBFOLJ010000020">
    <property type="protein sequence ID" value="KAL2462695.1"/>
    <property type="molecule type" value="Genomic_DNA"/>
</dbReference>
<evidence type="ECO:0000313" key="3">
    <source>
        <dbReference type="Proteomes" id="UP001604277"/>
    </source>
</evidence>
<proteinExistence type="predicted"/>
<dbReference type="PANTHER" id="PTHR27006">
    <property type="entry name" value="PROMASTIGOTE SURFACE ANTIGEN PROTEIN PSA"/>
    <property type="match status" value="1"/>
</dbReference>
<dbReference type="PANTHER" id="PTHR27006:SF634">
    <property type="entry name" value="RECEPTOR-LIKE SERINE_THREONINE-PROTEIN KINASE"/>
    <property type="match status" value="1"/>
</dbReference>
<dbReference type="Gene3D" id="1.10.510.10">
    <property type="entry name" value="Transferase(Phosphotransferase) domain 1"/>
    <property type="match status" value="1"/>
</dbReference>
<accession>A0ABD1PFK6</accession>
<feature type="domain" description="S-locus receptor kinase C-terminal" evidence="1">
    <location>
        <begin position="93"/>
        <end position="132"/>
    </location>
</feature>
<keyword evidence="3" id="KW-1185">Reference proteome</keyword>
<sequence length="132" mass="14910">MKTDVFNFGVLLLEIVSGKKNYSSYHSECQLNLIGYAWEVWMDGRVVELMDSTLVNSSNKDEIMRCINVGLLCVQDHAGDRPSMTDVVSMLTNDTVQLPTPKQPAFFIEAKREITTEKNCTNELTISVMEAR</sequence>
<dbReference type="AlphaFoldDB" id="A0ABD1PFK6"/>
<comment type="caution">
    <text evidence="2">The sequence shown here is derived from an EMBL/GenBank/DDBJ whole genome shotgun (WGS) entry which is preliminary data.</text>
</comment>
<name>A0ABD1PFK6_9LAMI</name>
<gene>
    <name evidence="2" type="ORF">Fot_53932</name>
</gene>
<evidence type="ECO:0000259" key="1">
    <source>
        <dbReference type="Pfam" id="PF11883"/>
    </source>
</evidence>
<evidence type="ECO:0000313" key="2">
    <source>
        <dbReference type="EMBL" id="KAL2462695.1"/>
    </source>
</evidence>
<dbReference type="InterPro" id="IPR021820">
    <property type="entry name" value="S-locus_recpt_kinase_C"/>
</dbReference>
<reference evidence="3" key="1">
    <citation type="submission" date="2024-07" db="EMBL/GenBank/DDBJ databases">
        <title>Two chromosome-level genome assemblies of Korean endemic species Abeliophyllum distichum and Forsythia ovata (Oleaceae).</title>
        <authorList>
            <person name="Jang H."/>
        </authorList>
    </citation>
    <scope>NUCLEOTIDE SEQUENCE [LARGE SCALE GENOMIC DNA]</scope>
</reference>
<dbReference type="InterPro" id="IPR011009">
    <property type="entry name" value="Kinase-like_dom_sf"/>
</dbReference>